<accession>F0W7M3</accession>
<evidence type="ECO:0000259" key="1">
    <source>
        <dbReference type="Pfam" id="PF22936"/>
    </source>
</evidence>
<proteinExistence type="predicted"/>
<sequence>MGIRNERNIAESVSNVVRELRFRETRRCHECGEIGDLMALCHNRSNNVAYDQSNFTLAISYHGIGINDYCILDSGPIRHLCSDESWLEDTEVAHGVGIQLNGEEMNISKVGDVTSVRQLRGKQDLRNSRTLFTAGLAHNLISYEKLDARGYGLRCRSAERVHKTSDGKSVNLYVELFNSVLTIEAAA</sequence>
<name>F0W7M3_9STRA</name>
<protein>
    <submittedName>
        <fullName evidence="2">Uncharacterized protein AlNc14C30G2829</fullName>
    </submittedName>
</protein>
<dbReference type="EMBL" id="FR824075">
    <property type="protein sequence ID" value="CCA17124.1"/>
    <property type="molecule type" value="Genomic_DNA"/>
</dbReference>
<evidence type="ECO:0000313" key="2">
    <source>
        <dbReference type="EMBL" id="CCA17124.1"/>
    </source>
</evidence>
<reference evidence="2" key="2">
    <citation type="submission" date="2011-02" db="EMBL/GenBank/DDBJ databases">
        <authorList>
            <person name="MacLean D."/>
        </authorList>
    </citation>
    <scope>NUCLEOTIDE SEQUENCE</scope>
</reference>
<organism evidence="2">
    <name type="scientific">Albugo laibachii Nc14</name>
    <dbReference type="NCBI Taxonomy" id="890382"/>
    <lineage>
        <taxon>Eukaryota</taxon>
        <taxon>Sar</taxon>
        <taxon>Stramenopiles</taxon>
        <taxon>Oomycota</taxon>
        <taxon>Peronosporomycetes</taxon>
        <taxon>Albuginales</taxon>
        <taxon>Albuginaceae</taxon>
        <taxon>Albugo</taxon>
    </lineage>
</organism>
<dbReference type="AlphaFoldDB" id="F0W7M3"/>
<dbReference type="HOGENOM" id="CLU_1450132_0_0_1"/>
<gene>
    <name evidence="2" type="primary">AlNc14C30G2829</name>
    <name evidence="2" type="ORF">ALNC14_032670</name>
</gene>
<dbReference type="InterPro" id="IPR054722">
    <property type="entry name" value="PolX-like_BBD"/>
</dbReference>
<dbReference type="Pfam" id="PF22936">
    <property type="entry name" value="Pol_BBD"/>
    <property type="match status" value="1"/>
</dbReference>
<feature type="domain" description="Retrovirus-related Pol polyprotein from transposon TNT 1-94-like beta-barrel" evidence="1">
    <location>
        <begin position="71"/>
        <end position="151"/>
    </location>
</feature>
<reference evidence="2" key="1">
    <citation type="journal article" date="2011" name="PLoS Biol.">
        <title>Gene gain and loss during evolution of obligate parasitism in the white rust pathogen of Arabidopsis thaliana.</title>
        <authorList>
            <person name="Kemen E."/>
            <person name="Gardiner A."/>
            <person name="Schultz-Larsen T."/>
            <person name="Kemen A.C."/>
            <person name="Balmuth A.L."/>
            <person name="Robert-Seilaniantz A."/>
            <person name="Bailey K."/>
            <person name="Holub E."/>
            <person name="Studholme D.J."/>
            <person name="Maclean D."/>
            <person name="Jones J.D."/>
        </authorList>
    </citation>
    <scope>NUCLEOTIDE SEQUENCE</scope>
</reference>